<dbReference type="Gene3D" id="3.40.50.300">
    <property type="entry name" value="P-loop containing nucleotide triphosphate hydrolases"/>
    <property type="match status" value="1"/>
</dbReference>
<dbReference type="InParanoid" id="I1BJB7"/>
<keyword evidence="1" id="KW-0227">DNA damage</keyword>
<comment type="catalytic activity">
    <reaction evidence="1">
        <text>ATP + H2O = ADP + phosphate + H(+)</text>
        <dbReference type="Rhea" id="RHEA:13065"/>
        <dbReference type="ChEBI" id="CHEBI:15377"/>
        <dbReference type="ChEBI" id="CHEBI:15378"/>
        <dbReference type="ChEBI" id="CHEBI:30616"/>
        <dbReference type="ChEBI" id="CHEBI:43474"/>
        <dbReference type="ChEBI" id="CHEBI:456216"/>
        <dbReference type="EC" id="5.6.2.3"/>
    </reaction>
</comment>
<organism evidence="3 4">
    <name type="scientific">Rhizopus delemar (strain RA 99-880 / ATCC MYA-4621 / FGSC 9543 / NRRL 43880)</name>
    <name type="common">Mucormycosis agent</name>
    <name type="synonym">Rhizopus arrhizus var. delemar</name>
    <dbReference type="NCBI Taxonomy" id="246409"/>
    <lineage>
        <taxon>Eukaryota</taxon>
        <taxon>Fungi</taxon>
        <taxon>Fungi incertae sedis</taxon>
        <taxon>Mucoromycota</taxon>
        <taxon>Mucoromycotina</taxon>
        <taxon>Mucoromycetes</taxon>
        <taxon>Mucorales</taxon>
        <taxon>Mucorineae</taxon>
        <taxon>Rhizopodaceae</taxon>
        <taxon>Rhizopus</taxon>
    </lineage>
</organism>
<name>I1BJB7_RHIO9</name>
<dbReference type="EC" id="5.6.2.3" evidence="1"/>
<dbReference type="Pfam" id="PF05970">
    <property type="entry name" value="PIF1"/>
    <property type="match status" value="1"/>
</dbReference>
<dbReference type="InterPro" id="IPR010285">
    <property type="entry name" value="DNA_helicase_pif1-like_DEAD"/>
</dbReference>
<dbReference type="InterPro" id="IPR027417">
    <property type="entry name" value="P-loop_NTPase"/>
</dbReference>
<dbReference type="EMBL" id="CH476732">
    <property type="protein sequence ID" value="EIE76297.1"/>
    <property type="molecule type" value="Genomic_DNA"/>
</dbReference>
<dbReference type="SUPFAM" id="SSF52540">
    <property type="entry name" value="P-loop containing nucleoside triphosphate hydrolases"/>
    <property type="match status" value="2"/>
</dbReference>
<dbReference type="InterPro" id="IPR051055">
    <property type="entry name" value="PIF1_helicase"/>
</dbReference>
<dbReference type="Proteomes" id="UP000009138">
    <property type="component" value="Unassembled WGS sequence"/>
</dbReference>
<dbReference type="VEuPathDB" id="FungiDB:RO3G_01001"/>
<keyword evidence="1" id="KW-0547">Nucleotide-binding</keyword>
<dbReference type="PANTHER" id="PTHR47642">
    <property type="entry name" value="ATP-DEPENDENT DNA HELICASE"/>
    <property type="match status" value="1"/>
</dbReference>
<evidence type="ECO:0000313" key="4">
    <source>
        <dbReference type="Proteomes" id="UP000009138"/>
    </source>
</evidence>
<dbReference type="OMA" id="IAINFRI"/>
<gene>
    <name evidence="3" type="ORF">RO3G_01001</name>
</gene>
<dbReference type="AlphaFoldDB" id="I1BJB7"/>
<evidence type="ECO:0000256" key="1">
    <source>
        <dbReference type="RuleBase" id="RU363044"/>
    </source>
</evidence>
<keyword evidence="4" id="KW-1185">Reference proteome</keyword>
<dbReference type="GO" id="GO:0006310">
    <property type="term" value="P:DNA recombination"/>
    <property type="evidence" value="ECO:0007669"/>
    <property type="project" value="UniProtKB-KW"/>
</dbReference>
<reference evidence="3 4" key="1">
    <citation type="journal article" date="2009" name="PLoS Genet.">
        <title>Genomic analysis of the basal lineage fungus Rhizopus oryzae reveals a whole-genome duplication.</title>
        <authorList>
            <person name="Ma L.-J."/>
            <person name="Ibrahim A.S."/>
            <person name="Skory C."/>
            <person name="Grabherr M.G."/>
            <person name="Burger G."/>
            <person name="Butler M."/>
            <person name="Elias M."/>
            <person name="Idnurm A."/>
            <person name="Lang B.F."/>
            <person name="Sone T."/>
            <person name="Abe A."/>
            <person name="Calvo S.E."/>
            <person name="Corrochano L.M."/>
            <person name="Engels R."/>
            <person name="Fu J."/>
            <person name="Hansberg W."/>
            <person name="Kim J.-M."/>
            <person name="Kodira C.D."/>
            <person name="Koehrsen M.J."/>
            <person name="Liu B."/>
            <person name="Miranda-Saavedra D."/>
            <person name="O'Leary S."/>
            <person name="Ortiz-Castellanos L."/>
            <person name="Poulter R."/>
            <person name="Rodriguez-Romero J."/>
            <person name="Ruiz-Herrera J."/>
            <person name="Shen Y.-Q."/>
            <person name="Zeng Q."/>
            <person name="Galagan J."/>
            <person name="Birren B.W."/>
            <person name="Cuomo C.A."/>
            <person name="Wickes B.L."/>
        </authorList>
    </citation>
    <scope>NUCLEOTIDE SEQUENCE [LARGE SCALE GENOMIC DNA]</scope>
    <source>
        <strain evidence="4">RA 99-880 / ATCC MYA-4621 / FGSC 9543 / NRRL 43880</strain>
    </source>
</reference>
<keyword evidence="1" id="KW-0347">Helicase</keyword>
<comment type="cofactor">
    <cofactor evidence="1">
        <name>Mg(2+)</name>
        <dbReference type="ChEBI" id="CHEBI:18420"/>
    </cofactor>
</comment>
<keyword evidence="1" id="KW-0378">Hydrolase</keyword>
<feature type="domain" description="DNA helicase Pif1-like DEAD-box helicase" evidence="2">
    <location>
        <begin position="124"/>
        <end position="268"/>
    </location>
</feature>
<proteinExistence type="inferred from homology"/>
<dbReference type="GO" id="GO:0016887">
    <property type="term" value="F:ATP hydrolysis activity"/>
    <property type="evidence" value="ECO:0007669"/>
    <property type="project" value="RHEA"/>
</dbReference>
<dbReference type="GO" id="GO:0043139">
    <property type="term" value="F:5'-3' DNA helicase activity"/>
    <property type="evidence" value="ECO:0007669"/>
    <property type="project" value="UniProtKB-EC"/>
</dbReference>
<evidence type="ECO:0000313" key="3">
    <source>
        <dbReference type="EMBL" id="EIE76297.1"/>
    </source>
</evidence>
<protein>
    <recommendedName>
        <fullName evidence="1">ATP-dependent DNA helicase</fullName>
        <ecNumber evidence="1">5.6.2.3</ecNumber>
    </recommendedName>
</protein>
<dbReference type="GO" id="GO:0000723">
    <property type="term" value="P:telomere maintenance"/>
    <property type="evidence" value="ECO:0007669"/>
    <property type="project" value="InterPro"/>
</dbReference>
<accession>I1BJB7</accession>
<comment type="similarity">
    <text evidence="1">Belongs to the helicase family.</text>
</comment>
<dbReference type="GO" id="GO:0006281">
    <property type="term" value="P:DNA repair"/>
    <property type="evidence" value="ECO:0007669"/>
    <property type="project" value="UniProtKB-KW"/>
</dbReference>
<dbReference type="RefSeq" id="XP_067511693.1">
    <property type="nucleotide sequence ID" value="XM_067655592.1"/>
</dbReference>
<sequence>MVVSLSVHFTQSHCLCTSILEKPNTACAKSRHFGEHQSEVNGEKYYYQQIVFNKAIFKTTFIAEKGNYSSWRDYFEHLVFIGPENGGISVSRSYNISNLSDVSDFERGPEIARSELNVMYENANSSQKRIFNRINVELANNSVTFVSGAAGTGKSYLLKMFERHYKIEGYKIFKMAPTGVAAFNVNGITIHRFFAMANTSQEPNYLKLDEIVKLYPKVMLLVDEFSMVSKPLLDIMNDALIRTTQRAAAMGGIKTIFFGNVAQLLPVRIDEGLTWDTPLYNFSAKFSLHTPIRQVDQKLIDVLSKVRVCNFDEDVVKFINSRTVSKSDLPANCLHLYSTRSNVDRANIKEFKRLEGESVAIPAFDIYNGVMLIQILQVSRGWVNGTLARVSEVDEENILLVKQEAEGTQESLWIQRISRSIPGTSYVRTQFPIVPAFDTTIHKAQSITIESVAIHLDHLPSHGQMYVAMSRVRKADDLYRYISQN</sequence>
<dbReference type="GO" id="GO:0005524">
    <property type="term" value="F:ATP binding"/>
    <property type="evidence" value="ECO:0007669"/>
    <property type="project" value="UniProtKB-KW"/>
</dbReference>
<dbReference type="eggNOG" id="KOG0987">
    <property type="taxonomic scope" value="Eukaryota"/>
</dbReference>
<dbReference type="PANTHER" id="PTHR47642:SF5">
    <property type="entry name" value="ATP-DEPENDENT DNA HELICASE"/>
    <property type="match status" value="1"/>
</dbReference>
<evidence type="ECO:0000259" key="2">
    <source>
        <dbReference type="Pfam" id="PF05970"/>
    </source>
</evidence>
<keyword evidence="1" id="KW-0233">DNA recombination</keyword>
<dbReference type="GeneID" id="93607973"/>
<dbReference type="STRING" id="246409.I1BJB7"/>
<keyword evidence="1" id="KW-0234">DNA repair</keyword>
<keyword evidence="1" id="KW-0067">ATP-binding</keyword>